<dbReference type="InterPro" id="IPR049445">
    <property type="entry name" value="TetR_SbtR-like_C"/>
</dbReference>
<gene>
    <name evidence="6" type="ORF">ACFFTR_38390</name>
</gene>
<evidence type="ECO:0000256" key="1">
    <source>
        <dbReference type="ARBA" id="ARBA00023015"/>
    </source>
</evidence>
<dbReference type="EMBL" id="JBHMCA010000060">
    <property type="protein sequence ID" value="MFB9448980.1"/>
    <property type="molecule type" value="Genomic_DNA"/>
</dbReference>
<evidence type="ECO:0000256" key="3">
    <source>
        <dbReference type="ARBA" id="ARBA00023163"/>
    </source>
</evidence>
<name>A0ABV5MJF4_9ACTN</name>
<comment type="caution">
    <text evidence="6">The sequence shown here is derived from an EMBL/GenBank/DDBJ whole genome shotgun (WGS) entry which is preliminary data.</text>
</comment>
<dbReference type="PROSITE" id="PS01081">
    <property type="entry name" value="HTH_TETR_1"/>
    <property type="match status" value="1"/>
</dbReference>
<dbReference type="SUPFAM" id="SSF46689">
    <property type="entry name" value="Homeodomain-like"/>
    <property type="match status" value="1"/>
</dbReference>
<keyword evidence="7" id="KW-1185">Reference proteome</keyword>
<dbReference type="PROSITE" id="PS50977">
    <property type="entry name" value="HTH_TETR_2"/>
    <property type="match status" value="1"/>
</dbReference>
<reference evidence="6 7" key="1">
    <citation type="submission" date="2024-09" db="EMBL/GenBank/DDBJ databases">
        <authorList>
            <person name="Sun Q."/>
            <person name="Mori K."/>
        </authorList>
    </citation>
    <scope>NUCLEOTIDE SEQUENCE [LARGE SCALE GENOMIC DNA]</scope>
    <source>
        <strain evidence="6 7">JCM 3307</strain>
    </source>
</reference>
<dbReference type="Gene3D" id="1.10.357.10">
    <property type="entry name" value="Tetracycline Repressor, domain 2"/>
    <property type="match status" value="1"/>
</dbReference>
<feature type="domain" description="HTH tetR-type" evidence="5">
    <location>
        <begin position="7"/>
        <end position="66"/>
    </location>
</feature>
<dbReference type="InterPro" id="IPR001647">
    <property type="entry name" value="HTH_TetR"/>
</dbReference>
<dbReference type="Pfam" id="PF21597">
    <property type="entry name" value="TetR_C_43"/>
    <property type="match status" value="1"/>
</dbReference>
<sequence length="179" mass="18201">MPRADAVRNRQRILAAARTAFAEDGPGVSLDDVARRAGVGPGTVHRHFPTKDALFTAVITDRLQELAGLAADGAGAADAGAAFFAFLTRMAGEAAQNLALSAAITDRAGIGEAIQAAGRDLEAAIAVLLHRAQAAGAVRADLDPAELHAVIAGAVVMEQRLPAASKGRGLRLIADGLAP</sequence>
<dbReference type="InterPro" id="IPR023772">
    <property type="entry name" value="DNA-bd_HTH_TetR-type_CS"/>
</dbReference>
<organism evidence="6 7">
    <name type="scientific">Dactylosporangium vinaceum</name>
    <dbReference type="NCBI Taxonomy" id="53362"/>
    <lineage>
        <taxon>Bacteria</taxon>
        <taxon>Bacillati</taxon>
        <taxon>Actinomycetota</taxon>
        <taxon>Actinomycetes</taxon>
        <taxon>Micromonosporales</taxon>
        <taxon>Micromonosporaceae</taxon>
        <taxon>Dactylosporangium</taxon>
    </lineage>
</organism>
<dbReference type="Proteomes" id="UP001589608">
    <property type="component" value="Unassembled WGS sequence"/>
</dbReference>
<dbReference type="PRINTS" id="PR00455">
    <property type="entry name" value="HTHTETR"/>
</dbReference>
<evidence type="ECO:0000313" key="6">
    <source>
        <dbReference type="EMBL" id="MFB9448980.1"/>
    </source>
</evidence>
<evidence type="ECO:0000256" key="4">
    <source>
        <dbReference type="PROSITE-ProRule" id="PRU00335"/>
    </source>
</evidence>
<keyword evidence="2 4" id="KW-0238">DNA-binding</keyword>
<evidence type="ECO:0000259" key="5">
    <source>
        <dbReference type="PROSITE" id="PS50977"/>
    </source>
</evidence>
<dbReference type="Pfam" id="PF00440">
    <property type="entry name" value="TetR_N"/>
    <property type="match status" value="1"/>
</dbReference>
<keyword evidence="1" id="KW-0805">Transcription regulation</keyword>
<dbReference type="InterPro" id="IPR009057">
    <property type="entry name" value="Homeodomain-like_sf"/>
</dbReference>
<proteinExistence type="predicted"/>
<evidence type="ECO:0000256" key="2">
    <source>
        <dbReference type="ARBA" id="ARBA00023125"/>
    </source>
</evidence>
<dbReference type="InterPro" id="IPR036271">
    <property type="entry name" value="Tet_transcr_reg_TetR-rel_C_sf"/>
</dbReference>
<protein>
    <submittedName>
        <fullName evidence="6">TetR/AcrR family transcriptional regulator</fullName>
    </submittedName>
</protein>
<dbReference type="RefSeq" id="WP_223093736.1">
    <property type="nucleotide sequence ID" value="NZ_CP061913.1"/>
</dbReference>
<accession>A0ABV5MJF4</accession>
<evidence type="ECO:0000313" key="7">
    <source>
        <dbReference type="Proteomes" id="UP001589608"/>
    </source>
</evidence>
<dbReference type="SUPFAM" id="SSF48498">
    <property type="entry name" value="Tetracyclin repressor-like, C-terminal domain"/>
    <property type="match status" value="1"/>
</dbReference>
<feature type="DNA-binding region" description="H-T-H motif" evidence="4">
    <location>
        <begin position="29"/>
        <end position="48"/>
    </location>
</feature>
<keyword evidence="3" id="KW-0804">Transcription</keyword>
<dbReference type="InterPro" id="IPR050109">
    <property type="entry name" value="HTH-type_TetR-like_transc_reg"/>
</dbReference>
<dbReference type="PANTHER" id="PTHR30055:SF234">
    <property type="entry name" value="HTH-TYPE TRANSCRIPTIONAL REGULATOR BETI"/>
    <property type="match status" value="1"/>
</dbReference>
<dbReference type="PANTHER" id="PTHR30055">
    <property type="entry name" value="HTH-TYPE TRANSCRIPTIONAL REGULATOR RUTR"/>
    <property type="match status" value="1"/>
</dbReference>